<keyword evidence="3" id="KW-0408">Iron</keyword>
<dbReference type="PROSITE" id="PS01244">
    <property type="entry name" value="ACONITASE_2"/>
    <property type="match status" value="1"/>
</dbReference>
<dbReference type="InterPro" id="IPR015931">
    <property type="entry name" value="Acnase/IPM_dHydase_lsu_aba_1/3"/>
</dbReference>
<evidence type="ECO:0000256" key="2">
    <source>
        <dbReference type="ARBA" id="ARBA00022723"/>
    </source>
</evidence>
<dbReference type="Gene3D" id="3.20.19.10">
    <property type="entry name" value="Aconitase, domain 4"/>
    <property type="match status" value="1"/>
</dbReference>
<feature type="domain" description="Aconitase A/isopropylmalate dehydratase small subunit swivel" evidence="6">
    <location>
        <begin position="353"/>
        <end position="479"/>
    </location>
</feature>
<dbReference type="PANTHER" id="PTHR43160:SF3">
    <property type="entry name" value="ACONITATE HYDRATASE, MITOCHONDRIAL"/>
    <property type="match status" value="1"/>
</dbReference>
<dbReference type="GO" id="GO:0003994">
    <property type="term" value="F:aconitate hydratase activity"/>
    <property type="evidence" value="ECO:0007669"/>
    <property type="project" value="TreeGrafter"/>
</dbReference>
<dbReference type="InterPro" id="IPR018136">
    <property type="entry name" value="Aconitase_4Fe-4S_BS"/>
</dbReference>
<dbReference type="InterPro" id="IPR000573">
    <property type="entry name" value="AconitaseA/IPMdHydase_ssu_swvl"/>
</dbReference>
<dbReference type="GO" id="GO:0005829">
    <property type="term" value="C:cytosol"/>
    <property type="evidence" value="ECO:0007669"/>
    <property type="project" value="TreeGrafter"/>
</dbReference>
<dbReference type="GO" id="GO:0051539">
    <property type="term" value="F:4 iron, 4 sulfur cluster binding"/>
    <property type="evidence" value="ECO:0007669"/>
    <property type="project" value="TreeGrafter"/>
</dbReference>
<dbReference type="SUPFAM" id="SSF52016">
    <property type="entry name" value="LeuD/IlvD-like"/>
    <property type="match status" value="1"/>
</dbReference>
<dbReference type="OrthoDB" id="2224430at2759"/>
<dbReference type="GO" id="GO:0006099">
    <property type="term" value="P:tricarboxylic acid cycle"/>
    <property type="evidence" value="ECO:0007669"/>
    <property type="project" value="TreeGrafter"/>
</dbReference>
<dbReference type="GO" id="GO:0046872">
    <property type="term" value="F:metal ion binding"/>
    <property type="evidence" value="ECO:0007669"/>
    <property type="project" value="UniProtKB-KW"/>
</dbReference>
<name>A0A165YRR3_9AGAM</name>
<sequence length="547" mass="59715">MSSAGLKLDPDGLACQDATAQIRHHRLWFGRAESMPWSAFWELNCPKVNGVNLHGKTSEWTELELRGYRDDLERMVDYLDATKCRDIAKYTHQFSHNLQADKNVEYGQVINLSGLGPHINGPFAPDLATPFSKFAVAIKENNWPEELKVALIGSGTNSSYEDMSRSASIATKAVSRGISLKSKFTITPGSEQVRATIERDGQISAFEKVGGLVLANTCGPCIGQWDRTDVAKGEANSIITSYNHNFTGRNDANPATHAFVASPDVVTAMAFAGSLTFNPMTESPTGADGKPFKFSDPTGNELPPRGYDPGEDIFQAPPADRSQVQVAVNPKSDRLQLLTAFEKWDGKTPTSLPILIKVAGKCTADHTSAGGPWLKYRGHLQNISQNCLIGAINSENGEVNKIKNQVTGAYGGVPEVGAFYRDNGIKWVVIGDHNYGEGSSREHAALEPRYLGGLAIIVRSFARIHETNLKKQGMLALTFVVEADYDKVNPSDKKTEIKLAYSFNQGQIEWFKAGSGLNLMLAKAKGQPINGSSKVYVYPVCVSSYWF</sequence>
<dbReference type="InterPro" id="IPR050926">
    <property type="entry name" value="Aconitase/IPM_isomerase"/>
</dbReference>
<keyword evidence="8" id="KW-1185">Reference proteome</keyword>
<keyword evidence="4" id="KW-0411">Iron-sulfur</keyword>
<evidence type="ECO:0000256" key="1">
    <source>
        <dbReference type="ARBA" id="ARBA00015940"/>
    </source>
</evidence>
<accession>A0A165YRR3</accession>
<dbReference type="InterPro" id="IPR036008">
    <property type="entry name" value="Aconitase_4Fe-4S_dom"/>
</dbReference>
<dbReference type="GO" id="GO:0005739">
    <property type="term" value="C:mitochondrion"/>
    <property type="evidence" value="ECO:0007669"/>
    <property type="project" value="TreeGrafter"/>
</dbReference>
<dbReference type="AlphaFoldDB" id="A0A165YRR3"/>
<evidence type="ECO:0000313" key="7">
    <source>
        <dbReference type="EMBL" id="KZP09848.1"/>
    </source>
</evidence>
<protein>
    <recommendedName>
        <fullName evidence="1">Aconitate hydratase, mitochondrial</fullName>
    </recommendedName>
</protein>
<dbReference type="Gene3D" id="3.30.499.10">
    <property type="entry name" value="Aconitase, domain 3"/>
    <property type="match status" value="1"/>
</dbReference>
<reference evidence="7 8" key="1">
    <citation type="journal article" date="2016" name="Mol. Biol. Evol.">
        <title>Comparative Genomics of Early-Diverging Mushroom-Forming Fungi Provides Insights into the Origins of Lignocellulose Decay Capabilities.</title>
        <authorList>
            <person name="Nagy L.G."/>
            <person name="Riley R."/>
            <person name="Tritt A."/>
            <person name="Adam C."/>
            <person name="Daum C."/>
            <person name="Floudas D."/>
            <person name="Sun H."/>
            <person name="Yadav J.S."/>
            <person name="Pangilinan J."/>
            <person name="Larsson K.H."/>
            <person name="Matsuura K."/>
            <person name="Barry K."/>
            <person name="Labutti K."/>
            <person name="Kuo R."/>
            <person name="Ohm R.A."/>
            <person name="Bhattacharya S.S."/>
            <person name="Shirouzu T."/>
            <person name="Yoshinaga Y."/>
            <person name="Martin F.M."/>
            <person name="Grigoriev I.V."/>
            <person name="Hibbett D.S."/>
        </authorList>
    </citation>
    <scope>NUCLEOTIDE SEQUENCE [LARGE SCALE GENOMIC DNA]</scope>
    <source>
        <strain evidence="7 8">CBS 109695</strain>
    </source>
</reference>
<dbReference type="STRING" id="436010.A0A165YRR3"/>
<proteinExistence type="predicted"/>
<keyword evidence="2" id="KW-0479">Metal-binding</keyword>
<evidence type="ECO:0000313" key="8">
    <source>
        <dbReference type="Proteomes" id="UP000076532"/>
    </source>
</evidence>
<evidence type="ECO:0000259" key="5">
    <source>
        <dbReference type="Pfam" id="PF00330"/>
    </source>
</evidence>
<dbReference type="PANTHER" id="PTHR43160">
    <property type="entry name" value="ACONITATE HYDRATASE B"/>
    <property type="match status" value="1"/>
</dbReference>
<dbReference type="EMBL" id="KV417691">
    <property type="protein sequence ID" value="KZP09848.1"/>
    <property type="molecule type" value="Genomic_DNA"/>
</dbReference>
<feature type="domain" description="Aconitase/3-isopropylmalate dehydratase large subunit alpha/beta/alpha" evidence="5">
    <location>
        <begin position="73"/>
        <end position="273"/>
    </location>
</feature>
<organism evidence="7 8">
    <name type="scientific">Athelia psychrophila</name>
    <dbReference type="NCBI Taxonomy" id="1759441"/>
    <lineage>
        <taxon>Eukaryota</taxon>
        <taxon>Fungi</taxon>
        <taxon>Dikarya</taxon>
        <taxon>Basidiomycota</taxon>
        <taxon>Agaricomycotina</taxon>
        <taxon>Agaricomycetes</taxon>
        <taxon>Agaricomycetidae</taxon>
        <taxon>Atheliales</taxon>
        <taxon>Atheliaceae</taxon>
        <taxon>Athelia</taxon>
    </lineage>
</organism>
<dbReference type="SUPFAM" id="SSF53732">
    <property type="entry name" value="Aconitase iron-sulfur domain"/>
    <property type="match status" value="1"/>
</dbReference>
<dbReference type="PRINTS" id="PR00415">
    <property type="entry name" value="ACONITASE"/>
</dbReference>
<evidence type="ECO:0000256" key="4">
    <source>
        <dbReference type="ARBA" id="ARBA00023014"/>
    </source>
</evidence>
<dbReference type="InterPro" id="IPR001030">
    <property type="entry name" value="Acoase/IPM_deHydtase_lsu_aba"/>
</dbReference>
<dbReference type="FunFam" id="3.30.499.10:FF:000003">
    <property type="entry name" value="Aconitate hydratase, mitochondrial"/>
    <property type="match status" value="1"/>
</dbReference>
<dbReference type="Pfam" id="PF00694">
    <property type="entry name" value="Aconitase_C"/>
    <property type="match status" value="1"/>
</dbReference>
<evidence type="ECO:0000256" key="3">
    <source>
        <dbReference type="ARBA" id="ARBA00023004"/>
    </source>
</evidence>
<dbReference type="InterPro" id="IPR015928">
    <property type="entry name" value="Aconitase/3IPM_dehydase_swvl"/>
</dbReference>
<gene>
    <name evidence="7" type="ORF">FIBSPDRAFT_1051654</name>
</gene>
<dbReference type="Proteomes" id="UP000076532">
    <property type="component" value="Unassembled WGS sequence"/>
</dbReference>
<evidence type="ECO:0000259" key="6">
    <source>
        <dbReference type="Pfam" id="PF00694"/>
    </source>
</evidence>
<dbReference type="Pfam" id="PF00330">
    <property type="entry name" value="Aconitase"/>
    <property type="match status" value="1"/>
</dbReference>